<gene>
    <name evidence="4" type="ORF">KH315_14135</name>
</gene>
<reference evidence="4" key="1">
    <citation type="submission" date="2021-02" db="EMBL/GenBank/DDBJ databases">
        <title>Infant gut strain persistence is associated with maternal origin, phylogeny, and functional potential including surface adhesion and iron acquisition.</title>
        <authorList>
            <person name="Lou Y.C."/>
        </authorList>
    </citation>
    <scope>NUCLEOTIDE SEQUENCE</scope>
    <source>
        <strain evidence="4">L2_039_000G1_dasL2_039_000G1_maxbin2.maxbin.077</strain>
    </source>
</reference>
<feature type="compositionally biased region" description="Low complexity" evidence="3">
    <location>
        <begin position="29"/>
        <end position="43"/>
    </location>
</feature>
<dbReference type="Proteomes" id="UP000811365">
    <property type="component" value="Unassembled WGS sequence"/>
</dbReference>
<proteinExistence type="inferred from homology"/>
<accession>A0A9E1GMX8</accession>
<name>A0A9E1GMX8_9FIRM</name>
<evidence type="ECO:0000313" key="5">
    <source>
        <dbReference type="Proteomes" id="UP000811365"/>
    </source>
</evidence>
<sequence>MSVPTQGTKWNPMGVPSPSQHQTAERLHAAVAAKPQGVAAEAASGARSGPPWEKTNKITPSLSRTDLRRLAYGRRAESRKILVRHAGGETLGFEPIKLPRCARCGQPVDTGVGVMTNGEKARFTGTMLCGSIWACPTCSAIIRHERAHEVALAIGNHAEKLRKAAADQWQAEHEGQRLPPELMVSDSFGNYIFGTLTLRHDRTMPLAMTLDAILKGWTKMINGSPWQRASERWKIRGFVRAIEITYGVNGWHPHIHFVMFLDGDLDDGQREAMQQWLLDRWKTMVKRVAKAYKKKDGNPYNVAPNDEHGIDLQFKSGKDAGTAAAEYITKIQGDKGGVTLAQEIARGDIKDGRMGSVNPFQLLDSGCLGLSDFQREDLWLEYWQATLRRRCITWSRGLKEDMEVEELEDEELAEKADELPGLVGYVVPNRVYKDIRKSAPETLADALDAAEREDWQEVARLLPGGVILTDEQQDAIADGEAKPGDYLPTMSVMV</sequence>
<evidence type="ECO:0000256" key="1">
    <source>
        <dbReference type="ARBA" id="ARBA00008909"/>
    </source>
</evidence>
<feature type="region of interest" description="Disordered" evidence="3">
    <location>
        <begin position="1"/>
        <end position="58"/>
    </location>
</feature>
<dbReference type="GO" id="GO:0003677">
    <property type="term" value="F:DNA binding"/>
    <property type="evidence" value="ECO:0007669"/>
    <property type="project" value="InterPro"/>
</dbReference>
<dbReference type="Pfam" id="PF01446">
    <property type="entry name" value="Rep_1"/>
    <property type="match status" value="1"/>
</dbReference>
<protein>
    <submittedName>
        <fullName evidence="4">Protein rep</fullName>
    </submittedName>
</protein>
<evidence type="ECO:0000256" key="2">
    <source>
        <dbReference type="ARBA" id="ARBA00022705"/>
    </source>
</evidence>
<dbReference type="EMBL" id="JAGZYH010000086">
    <property type="protein sequence ID" value="MBS6623268.1"/>
    <property type="molecule type" value="Genomic_DNA"/>
</dbReference>
<dbReference type="GO" id="GO:0006260">
    <property type="term" value="P:DNA replication"/>
    <property type="evidence" value="ECO:0007669"/>
    <property type="project" value="UniProtKB-KW"/>
</dbReference>
<comment type="similarity">
    <text evidence="1">Belongs to the Gram-positive plasmids replication protein type 1 family.</text>
</comment>
<evidence type="ECO:0000256" key="3">
    <source>
        <dbReference type="SAM" id="MobiDB-lite"/>
    </source>
</evidence>
<organism evidence="4 5">
    <name type="scientific">Faecalibacterium prausnitzii</name>
    <dbReference type="NCBI Taxonomy" id="853"/>
    <lineage>
        <taxon>Bacteria</taxon>
        <taxon>Bacillati</taxon>
        <taxon>Bacillota</taxon>
        <taxon>Clostridia</taxon>
        <taxon>Eubacteriales</taxon>
        <taxon>Oscillospiraceae</taxon>
        <taxon>Faecalibacterium</taxon>
    </lineage>
</organism>
<dbReference type="AlphaFoldDB" id="A0A9E1GMX8"/>
<evidence type="ECO:0000313" key="4">
    <source>
        <dbReference type="EMBL" id="MBS6623268.1"/>
    </source>
</evidence>
<dbReference type="InterPro" id="IPR000989">
    <property type="entry name" value="Rep"/>
</dbReference>
<keyword evidence="2" id="KW-0235">DNA replication</keyword>
<comment type="caution">
    <text evidence="4">The sequence shown here is derived from an EMBL/GenBank/DDBJ whole genome shotgun (WGS) entry which is preliminary data.</text>
</comment>